<dbReference type="SUPFAM" id="SSF52540">
    <property type="entry name" value="P-loop containing nucleoside triphosphate hydrolases"/>
    <property type="match status" value="1"/>
</dbReference>
<dbReference type="PIRSF" id="PIRSF000705">
    <property type="entry name" value="DNK"/>
    <property type="match status" value="1"/>
</dbReference>
<accession>A0ABT0E806</accession>
<proteinExistence type="predicted"/>
<name>A0ABT0E806_9GAMM</name>
<reference evidence="2" key="1">
    <citation type="submission" date="2022-04" db="EMBL/GenBank/DDBJ databases">
        <title>Alcanivorax sp. CY1518 draft genome sequence.</title>
        <authorList>
            <person name="Zhao G."/>
            <person name="An M."/>
        </authorList>
    </citation>
    <scope>NUCLEOTIDE SEQUENCE</scope>
    <source>
        <strain evidence="2">CY1518</strain>
    </source>
</reference>
<dbReference type="PANTHER" id="PTHR10513">
    <property type="entry name" value="DEOXYNUCLEOSIDE KINASE"/>
    <property type="match status" value="1"/>
</dbReference>
<dbReference type="Proteomes" id="UP001165524">
    <property type="component" value="Unassembled WGS sequence"/>
</dbReference>
<dbReference type="InterPro" id="IPR027417">
    <property type="entry name" value="P-loop_NTPase"/>
</dbReference>
<dbReference type="Pfam" id="PF01712">
    <property type="entry name" value="dNK"/>
    <property type="match status" value="1"/>
</dbReference>
<keyword evidence="3" id="KW-1185">Reference proteome</keyword>
<keyword evidence="2" id="KW-0418">Kinase</keyword>
<dbReference type="PANTHER" id="PTHR10513:SF46">
    <property type="entry name" value="DEOXYGUANOSINE KINASE"/>
    <property type="match status" value="1"/>
</dbReference>
<protein>
    <submittedName>
        <fullName evidence="2">Deoxynucleoside kinase</fullName>
    </submittedName>
</protein>
<evidence type="ECO:0000313" key="2">
    <source>
        <dbReference type="EMBL" id="MCK0537968.1"/>
    </source>
</evidence>
<dbReference type="RefSeq" id="WP_246952120.1">
    <property type="nucleotide sequence ID" value="NZ_JALKII010000006.1"/>
</dbReference>
<gene>
    <name evidence="2" type="ORF">MU846_09615</name>
</gene>
<evidence type="ECO:0000259" key="1">
    <source>
        <dbReference type="Pfam" id="PF01712"/>
    </source>
</evidence>
<organism evidence="2 3">
    <name type="scientific">Alcanivorax quisquiliarum</name>
    <dbReference type="NCBI Taxonomy" id="2933565"/>
    <lineage>
        <taxon>Bacteria</taxon>
        <taxon>Pseudomonadati</taxon>
        <taxon>Pseudomonadota</taxon>
        <taxon>Gammaproteobacteria</taxon>
        <taxon>Oceanospirillales</taxon>
        <taxon>Alcanivoracaceae</taxon>
        <taxon>Alcanivorax</taxon>
    </lineage>
</organism>
<dbReference type="InterPro" id="IPR031314">
    <property type="entry name" value="DNK_dom"/>
</dbReference>
<dbReference type="GO" id="GO:0016301">
    <property type="term" value="F:kinase activity"/>
    <property type="evidence" value="ECO:0007669"/>
    <property type="project" value="UniProtKB-KW"/>
</dbReference>
<dbReference type="InterPro" id="IPR002624">
    <property type="entry name" value="DCK/DGK"/>
</dbReference>
<sequence length="226" mass="26241">MPTERLQALRDSGELPRFVAVEGPIGVGKTTLARRLAATFNYETLLEQAEANPFLERFYRDPRRYALQTELFFLFQRTEQLRDLKQNSLFEPVRVSDFLIDKNALFAEVTLDEDEFQLYQNVHQHLIIDAPQPDLVIYLQAPTSVLLQRIGKRGLAHERAISAEYLDQLNSAYARFFHFYDQAPLLIVNAADIDFASNDDDYQQLLSYLLDIRRGRHYFNPRPLAG</sequence>
<dbReference type="EMBL" id="JALKII010000006">
    <property type="protein sequence ID" value="MCK0537968.1"/>
    <property type="molecule type" value="Genomic_DNA"/>
</dbReference>
<dbReference type="InterPro" id="IPR050566">
    <property type="entry name" value="Deoxyribonucleoside_kinase"/>
</dbReference>
<comment type="caution">
    <text evidence="2">The sequence shown here is derived from an EMBL/GenBank/DDBJ whole genome shotgun (WGS) entry which is preliminary data.</text>
</comment>
<dbReference type="Gene3D" id="3.40.50.300">
    <property type="entry name" value="P-loop containing nucleotide triphosphate hydrolases"/>
    <property type="match status" value="1"/>
</dbReference>
<keyword evidence="2" id="KW-0808">Transferase</keyword>
<evidence type="ECO:0000313" key="3">
    <source>
        <dbReference type="Proteomes" id="UP001165524"/>
    </source>
</evidence>
<feature type="domain" description="Deoxynucleoside kinase" evidence="1">
    <location>
        <begin position="20"/>
        <end position="207"/>
    </location>
</feature>
<dbReference type="CDD" id="cd01673">
    <property type="entry name" value="dNK"/>
    <property type="match status" value="1"/>
</dbReference>